<name>A0ABW3UEA2_9BACL</name>
<dbReference type="Proteomes" id="UP001597180">
    <property type="component" value="Unassembled WGS sequence"/>
</dbReference>
<evidence type="ECO:0000256" key="1">
    <source>
        <dbReference type="SAM" id="Phobius"/>
    </source>
</evidence>
<keyword evidence="1" id="KW-1133">Transmembrane helix</keyword>
<organism evidence="2 3">
    <name type="scientific">Paenibacillus vulneris</name>
    <dbReference type="NCBI Taxonomy" id="1133364"/>
    <lineage>
        <taxon>Bacteria</taxon>
        <taxon>Bacillati</taxon>
        <taxon>Bacillota</taxon>
        <taxon>Bacilli</taxon>
        <taxon>Bacillales</taxon>
        <taxon>Paenibacillaceae</taxon>
        <taxon>Paenibacillus</taxon>
    </lineage>
</organism>
<reference evidence="3" key="1">
    <citation type="journal article" date="2019" name="Int. J. Syst. Evol. Microbiol.">
        <title>The Global Catalogue of Microorganisms (GCM) 10K type strain sequencing project: providing services to taxonomists for standard genome sequencing and annotation.</title>
        <authorList>
            <consortium name="The Broad Institute Genomics Platform"/>
            <consortium name="The Broad Institute Genome Sequencing Center for Infectious Disease"/>
            <person name="Wu L."/>
            <person name="Ma J."/>
        </authorList>
    </citation>
    <scope>NUCLEOTIDE SEQUENCE [LARGE SCALE GENOMIC DNA]</scope>
    <source>
        <strain evidence="3">CCUG 53270</strain>
    </source>
</reference>
<gene>
    <name evidence="2" type="ORF">ACFQ4B_00195</name>
</gene>
<dbReference type="Gene3D" id="1.10.10.1320">
    <property type="entry name" value="Anti-sigma factor, zinc-finger domain"/>
    <property type="match status" value="1"/>
</dbReference>
<keyword evidence="3" id="KW-1185">Reference proteome</keyword>
<feature type="transmembrane region" description="Helical" evidence="1">
    <location>
        <begin position="103"/>
        <end position="122"/>
    </location>
</feature>
<protein>
    <submittedName>
        <fullName evidence="2">Anti-sigma factor family protein</fullName>
    </submittedName>
</protein>
<comment type="caution">
    <text evidence="2">The sequence shown here is derived from an EMBL/GenBank/DDBJ whole genome shotgun (WGS) entry which is preliminary data.</text>
</comment>
<dbReference type="EMBL" id="JBHTLU010000003">
    <property type="protein sequence ID" value="MFD1218522.1"/>
    <property type="molecule type" value="Genomic_DNA"/>
</dbReference>
<evidence type="ECO:0000313" key="3">
    <source>
        <dbReference type="Proteomes" id="UP001597180"/>
    </source>
</evidence>
<dbReference type="InterPro" id="IPR041916">
    <property type="entry name" value="Anti_sigma_zinc_sf"/>
</dbReference>
<dbReference type="RefSeq" id="WP_345593794.1">
    <property type="nucleotide sequence ID" value="NZ_BAABJG010000047.1"/>
</dbReference>
<sequence length="175" mass="19886">MKHYTTEEWSRYARQELTIEEQLEYETHLSTCDECLEKYMQGLELTTDTFPRLAEEAETAIVESVMQRIESQTPRLSGVPEIAPKPVQRRQASQTPSFLRHPVFHYAVAAVITLLLMGTSTFQTLMDKVGSAETNIEAGPWVQEESRSSVSQKIMEKTIGVLDSIQPKHERGGTR</sequence>
<keyword evidence="1" id="KW-0472">Membrane</keyword>
<evidence type="ECO:0000313" key="2">
    <source>
        <dbReference type="EMBL" id="MFD1218522.1"/>
    </source>
</evidence>
<keyword evidence="1" id="KW-0812">Transmembrane</keyword>
<proteinExistence type="predicted"/>
<accession>A0ABW3UEA2</accession>